<feature type="domain" description="GGDEF" evidence="5">
    <location>
        <begin position="220"/>
        <end position="352"/>
    </location>
</feature>
<dbReference type="InterPro" id="IPR011006">
    <property type="entry name" value="CheY-like_superfamily"/>
</dbReference>
<dbReference type="InterPro" id="IPR001633">
    <property type="entry name" value="EAL_dom"/>
</dbReference>
<evidence type="ECO:0000259" key="3">
    <source>
        <dbReference type="PROSITE" id="PS50110"/>
    </source>
</evidence>
<organism evidence="6 7">
    <name type="scientific">Roseofilum capinflatum BLCC-M114</name>
    <dbReference type="NCBI Taxonomy" id="3022440"/>
    <lineage>
        <taxon>Bacteria</taxon>
        <taxon>Bacillati</taxon>
        <taxon>Cyanobacteriota</taxon>
        <taxon>Cyanophyceae</taxon>
        <taxon>Desertifilales</taxon>
        <taxon>Desertifilaceae</taxon>
        <taxon>Roseofilum</taxon>
        <taxon>Roseofilum capinflatum</taxon>
    </lineage>
</organism>
<dbReference type="PANTHER" id="PTHR44757">
    <property type="entry name" value="DIGUANYLATE CYCLASE DGCP"/>
    <property type="match status" value="1"/>
</dbReference>
<dbReference type="CDD" id="cd01949">
    <property type="entry name" value="GGDEF"/>
    <property type="match status" value="1"/>
</dbReference>
<keyword evidence="1" id="KW-0597">Phosphoprotein</keyword>
<dbReference type="Gene3D" id="3.20.20.450">
    <property type="entry name" value="EAL domain"/>
    <property type="match status" value="1"/>
</dbReference>
<dbReference type="CDD" id="cd19920">
    <property type="entry name" value="REC_PA4781-like"/>
    <property type="match status" value="1"/>
</dbReference>
<dbReference type="SUPFAM" id="SSF52172">
    <property type="entry name" value="CheY-like"/>
    <property type="match status" value="1"/>
</dbReference>
<dbReference type="SUPFAM" id="SSF55073">
    <property type="entry name" value="Nucleotide cyclase"/>
    <property type="match status" value="1"/>
</dbReference>
<protein>
    <submittedName>
        <fullName evidence="6">EAL domain-containing protein</fullName>
    </submittedName>
</protein>
<dbReference type="Pfam" id="PF00072">
    <property type="entry name" value="Response_reg"/>
    <property type="match status" value="1"/>
</dbReference>
<evidence type="ECO:0000259" key="4">
    <source>
        <dbReference type="PROSITE" id="PS50883"/>
    </source>
</evidence>
<proteinExistence type="predicted"/>
<evidence type="ECO:0000256" key="2">
    <source>
        <dbReference type="SAM" id="Coils"/>
    </source>
</evidence>
<dbReference type="Pfam" id="PF00990">
    <property type="entry name" value="GGDEF"/>
    <property type="match status" value="1"/>
</dbReference>
<dbReference type="InterPro" id="IPR043128">
    <property type="entry name" value="Rev_trsase/Diguanyl_cyclase"/>
</dbReference>
<dbReference type="InterPro" id="IPR029787">
    <property type="entry name" value="Nucleotide_cyclase"/>
</dbReference>
<dbReference type="PROSITE" id="PS50110">
    <property type="entry name" value="RESPONSE_REGULATORY"/>
    <property type="match status" value="1"/>
</dbReference>
<evidence type="ECO:0000259" key="5">
    <source>
        <dbReference type="PROSITE" id="PS50887"/>
    </source>
</evidence>
<dbReference type="Pfam" id="PF00563">
    <property type="entry name" value="EAL"/>
    <property type="match status" value="1"/>
</dbReference>
<dbReference type="RefSeq" id="WP_283765452.1">
    <property type="nucleotide sequence ID" value="NZ_JAQOSO010000012.1"/>
</dbReference>
<feature type="domain" description="Response regulatory" evidence="3">
    <location>
        <begin position="14"/>
        <end position="130"/>
    </location>
</feature>
<dbReference type="InterPro" id="IPR000160">
    <property type="entry name" value="GGDEF_dom"/>
</dbReference>
<sequence length="626" mass="70979">MNNPGSISSSSKGNLLIVDDTLNNLRLLSNSLIEEGYKVRGVTNGQMAITAAKTIPPDLILLDIKMPEMDGYEVCKQLKADAKTQDIPVIFLSALDDVFDKVKAFQVGGIDYITKPFHLEEVIARIENQLALTQAKAEITKLNSELEHRVQVRTEQLQDMNQKLISTNKKLESEISERQKIQQKLLHMASHDALTGLPNRVWFMDCLIQALDRFKSDKNHQFAILFLDCDRFKMVNDSLGHLVGDHVLISVARRLQSCLRSTEVLARFGGDEFAILMHQIETVQIAINLAQKIQNSLTWPFHWNQQEIFLNASIGIVFSTPDYQEPEQLLRDADIAMYRAKGTHKTYQVFDAFMRRNTQKRFQIETDLRLAIENEEFVLHYQPIISLKTGYISGFEALIRWQHPQQGFISPGAFIPIAEETGLIVPIGLWVVQEACSQFECWRKKEWIDDTVTMSVNLSVKQFNQSTLIDQMDRILVKTNFESKNLKLEITESAIMDNPDLATSALEKLKQRSIKLSIDDFGTGYSSLSYLHRFPIDTLKIDRSFISHMGEQGENAAIVEAIITLAHHLNITVTAEGVETASQLTQLSKMGCEEVQGYFLSKPLEGEAMGELLATVPCWSSDYLDY</sequence>
<dbReference type="Proteomes" id="UP001235849">
    <property type="component" value="Unassembled WGS sequence"/>
</dbReference>
<feature type="modified residue" description="4-aspartylphosphate" evidence="1">
    <location>
        <position position="63"/>
    </location>
</feature>
<dbReference type="PROSITE" id="PS50887">
    <property type="entry name" value="GGDEF"/>
    <property type="match status" value="1"/>
</dbReference>
<dbReference type="CDD" id="cd01948">
    <property type="entry name" value="EAL"/>
    <property type="match status" value="1"/>
</dbReference>
<evidence type="ECO:0000313" key="6">
    <source>
        <dbReference type="EMBL" id="MDJ1173075.1"/>
    </source>
</evidence>
<reference evidence="6 7" key="1">
    <citation type="submission" date="2023-01" db="EMBL/GenBank/DDBJ databases">
        <title>Novel diversity within Roseofilum (Cyanobacteria; Desertifilaceae) from marine benthic mats with descriptions of four novel species.</title>
        <authorList>
            <person name="Wang Y."/>
            <person name="Berthold D.E."/>
            <person name="Hu J."/>
            <person name="Lefler F.W."/>
            <person name="Laughinghouse H.D. IV."/>
        </authorList>
    </citation>
    <scope>NUCLEOTIDE SEQUENCE [LARGE SCALE GENOMIC DNA]</scope>
    <source>
        <strain evidence="6 7">BLCC-M114</strain>
    </source>
</reference>
<dbReference type="NCBIfam" id="TIGR00254">
    <property type="entry name" value="GGDEF"/>
    <property type="match status" value="1"/>
</dbReference>
<dbReference type="EMBL" id="JAQOSO010000012">
    <property type="protein sequence ID" value="MDJ1173075.1"/>
    <property type="molecule type" value="Genomic_DNA"/>
</dbReference>
<dbReference type="PROSITE" id="PS50883">
    <property type="entry name" value="EAL"/>
    <property type="match status" value="1"/>
</dbReference>
<dbReference type="InterPro" id="IPR035919">
    <property type="entry name" value="EAL_sf"/>
</dbReference>
<dbReference type="PANTHER" id="PTHR44757:SF2">
    <property type="entry name" value="BIOFILM ARCHITECTURE MAINTENANCE PROTEIN MBAA"/>
    <property type="match status" value="1"/>
</dbReference>
<accession>A0ABT7B1Q7</accession>
<feature type="coiled-coil region" evidence="2">
    <location>
        <begin position="143"/>
        <end position="177"/>
    </location>
</feature>
<dbReference type="SMART" id="SM00448">
    <property type="entry name" value="REC"/>
    <property type="match status" value="1"/>
</dbReference>
<dbReference type="InterPro" id="IPR001789">
    <property type="entry name" value="Sig_transdc_resp-reg_receiver"/>
</dbReference>
<dbReference type="Gene3D" id="3.30.70.270">
    <property type="match status" value="1"/>
</dbReference>
<dbReference type="SUPFAM" id="SSF141868">
    <property type="entry name" value="EAL domain-like"/>
    <property type="match status" value="1"/>
</dbReference>
<keyword evidence="2" id="KW-0175">Coiled coil</keyword>
<comment type="caution">
    <text evidence="6">The sequence shown here is derived from an EMBL/GenBank/DDBJ whole genome shotgun (WGS) entry which is preliminary data.</text>
</comment>
<dbReference type="SMART" id="SM00052">
    <property type="entry name" value="EAL"/>
    <property type="match status" value="1"/>
</dbReference>
<name>A0ABT7B1Q7_9CYAN</name>
<evidence type="ECO:0000313" key="7">
    <source>
        <dbReference type="Proteomes" id="UP001235849"/>
    </source>
</evidence>
<evidence type="ECO:0000256" key="1">
    <source>
        <dbReference type="PROSITE-ProRule" id="PRU00169"/>
    </source>
</evidence>
<feature type="domain" description="EAL" evidence="4">
    <location>
        <begin position="361"/>
        <end position="617"/>
    </location>
</feature>
<dbReference type="Gene3D" id="3.40.50.2300">
    <property type="match status" value="1"/>
</dbReference>
<dbReference type="SMART" id="SM00267">
    <property type="entry name" value="GGDEF"/>
    <property type="match status" value="1"/>
</dbReference>
<keyword evidence="7" id="KW-1185">Reference proteome</keyword>
<gene>
    <name evidence="6" type="ORF">PMG25_03125</name>
</gene>
<dbReference type="InterPro" id="IPR052155">
    <property type="entry name" value="Biofilm_reg_signaling"/>
</dbReference>